<dbReference type="GO" id="GO:0017108">
    <property type="term" value="F:5'-flap endonuclease activity"/>
    <property type="evidence" value="ECO:0007669"/>
    <property type="project" value="InterPro"/>
</dbReference>
<dbReference type="InterPro" id="IPR002421">
    <property type="entry name" value="5-3_exonuclease"/>
</dbReference>
<dbReference type="Pfam" id="PF02739">
    <property type="entry name" value="5_3_exonuc_N"/>
    <property type="match status" value="1"/>
</dbReference>
<proteinExistence type="predicted"/>
<evidence type="ECO:0000256" key="1">
    <source>
        <dbReference type="ARBA" id="ARBA00022722"/>
    </source>
</evidence>
<feature type="domain" description="5'-3' exonuclease" evidence="7">
    <location>
        <begin position="5"/>
        <end position="259"/>
    </location>
</feature>
<evidence type="ECO:0000256" key="2">
    <source>
        <dbReference type="ARBA" id="ARBA00022801"/>
    </source>
</evidence>
<comment type="function">
    <text evidence="5">5'-3' exonuclease acting preferentially on double-stranded DNA.</text>
</comment>
<dbReference type="SUPFAM" id="SSF88723">
    <property type="entry name" value="PIN domain-like"/>
    <property type="match status" value="1"/>
</dbReference>
<protein>
    <recommendedName>
        <fullName evidence="6">5'-3' exonuclease</fullName>
    </recommendedName>
</protein>
<dbReference type="InterPro" id="IPR008918">
    <property type="entry name" value="HhH2"/>
</dbReference>
<keyword evidence="9" id="KW-1185">Reference proteome</keyword>
<dbReference type="EMBL" id="FNUC01000002">
    <property type="protein sequence ID" value="SED81395.1"/>
    <property type="molecule type" value="Genomic_DNA"/>
</dbReference>
<dbReference type="InterPro" id="IPR036279">
    <property type="entry name" value="5-3_exonuclease_C_sf"/>
</dbReference>
<evidence type="ECO:0000256" key="5">
    <source>
        <dbReference type="ARBA" id="ARBA00049957"/>
    </source>
</evidence>
<dbReference type="PANTHER" id="PTHR42646:SF2">
    <property type="entry name" value="5'-3' EXONUCLEASE FAMILY PROTEIN"/>
    <property type="match status" value="1"/>
</dbReference>
<evidence type="ECO:0000259" key="7">
    <source>
        <dbReference type="SMART" id="SM00475"/>
    </source>
</evidence>
<dbReference type="AlphaFoldDB" id="A0A1H5DR57"/>
<accession>A0A1H5DR57</accession>
<dbReference type="GO" id="GO:0008409">
    <property type="term" value="F:5'-3' exonuclease activity"/>
    <property type="evidence" value="ECO:0007669"/>
    <property type="project" value="InterPro"/>
</dbReference>
<dbReference type="PANTHER" id="PTHR42646">
    <property type="entry name" value="FLAP ENDONUCLEASE XNI"/>
    <property type="match status" value="1"/>
</dbReference>
<dbReference type="InterPro" id="IPR020046">
    <property type="entry name" value="5-3_exonucl_a-hlix_arch_N"/>
</dbReference>
<keyword evidence="1" id="KW-0540">Nuclease</keyword>
<gene>
    <name evidence="8" type="ORF">SAMN04488561_0493</name>
</gene>
<evidence type="ECO:0000256" key="6">
    <source>
        <dbReference type="ARBA" id="ARBA00050026"/>
    </source>
</evidence>
<evidence type="ECO:0000313" key="9">
    <source>
        <dbReference type="Proteomes" id="UP000181980"/>
    </source>
</evidence>
<evidence type="ECO:0000256" key="3">
    <source>
        <dbReference type="ARBA" id="ARBA00022839"/>
    </source>
</evidence>
<dbReference type="SMART" id="SM00475">
    <property type="entry name" value="53EXOc"/>
    <property type="match status" value="1"/>
</dbReference>
<reference evidence="9" key="1">
    <citation type="submission" date="2016-10" db="EMBL/GenBank/DDBJ databases">
        <authorList>
            <person name="Varghese N."/>
            <person name="Submissions S."/>
        </authorList>
    </citation>
    <scope>NUCLEOTIDE SEQUENCE [LARGE SCALE GENOMIC DNA]</scope>
    <source>
        <strain evidence="9">DSM 45237</strain>
    </source>
</reference>
<name>A0A1H5DR57_9ACTN</name>
<dbReference type="Gene3D" id="3.40.50.1010">
    <property type="entry name" value="5'-nuclease"/>
    <property type="match status" value="1"/>
</dbReference>
<dbReference type="Pfam" id="PF01367">
    <property type="entry name" value="5_3_exonuc"/>
    <property type="match status" value="1"/>
</dbReference>
<organism evidence="8 9">
    <name type="scientific">Jiangella alba</name>
    <dbReference type="NCBI Taxonomy" id="561176"/>
    <lineage>
        <taxon>Bacteria</taxon>
        <taxon>Bacillati</taxon>
        <taxon>Actinomycetota</taxon>
        <taxon>Actinomycetes</taxon>
        <taxon>Jiangellales</taxon>
        <taxon>Jiangellaceae</taxon>
        <taxon>Jiangella</taxon>
    </lineage>
</organism>
<dbReference type="STRING" id="561176.SAMN04488561_0493"/>
<dbReference type="CDD" id="cd09898">
    <property type="entry name" value="H3TH_53EXO"/>
    <property type="match status" value="1"/>
</dbReference>
<dbReference type="InterPro" id="IPR029060">
    <property type="entry name" value="PIN-like_dom_sf"/>
</dbReference>
<dbReference type="RefSeq" id="WP_216094511.1">
    <property type="nucleotide sequence ID" value="NZ_FNUC01000002.1"/>
</dbReference>
<keyword evidence="2" id="KW-0378">Hydrolase</keyword>
<dbReference type="SMART" id="SM00279">
    <property type="entry name" value="HhH2"/>
    <property type="match status" value="1"/>
</dbReference>
<dbReference type="SUPFAM" id="SSF47807">
    <property type="entry name" value="5' to 3' exonuclease, C-terminal subdomain"/>
    <property type="match status" value="1"/>
</dbReference>
<evidence type="ECO:0000313" key="8">
    <source>
        <dbReference type="EMBL" id="SED81395.1"/>
    </source>
</evidence>
<dbReference type="GO" id="GO:0033567">
    <property type="term" value="P:DNA replication, Okazaki fragment processing"/>
    <property type="evidence" value="ECO:0007669"/>
    <property type="project" value="InterPro"/>
</dbReference>
<sequence>MTIDVHLVDGTYELFRYHYAPNNRDPELGATRGVVGTCLQLLEQGATHIGVATDHVIESFRNDLWPTYKDGSGVDPALKAQFPVVEEVLAAAGFTVWPLVEVEADDGMAAAALMAARDERVGRVVICTPDKDLAQCVGGKVVQWDRRRDAWFDADGVRAKFGVEPESIPDYLALVGDSADGFPGLPGWGAKATAAVLAEYRHLEHVPSDPADWTVTVRGAAKLAATLQANAADALLFRRIATVALDAPVSASVDELEWTGPSDEFAAVAGRIGGPQLAERAAALAAVRGSAPH</sequence>
<keyword evidence="4" id="KW-0238">DNA-binding</keyword>
<dbReference type="CDD" id="cd09859">
    <property type="entry name" value="PIN_53EXO"/>
    <property type="match status" value="1"/>
</dbReference>
<dbReference type="InterPro" id="IPR020045">
    <property type="entry name" value="DNA_polI_H3TH"/>
</dbReference>
<evidence type="ECO:0000256" key="4">
    <source>
        <dbReference type="ARBA" id="ARBA00023125"/>
    </source>
</evidence>
<dbReference type="GO" id="GO:0003677">
    <property type="term" value="F:DNA binding"/>
    <property type="evidence" value="ECO:0007669"/>
    <property type="project" value="UniProtKB-KW"/>
</dbReference>
<dbReference type="InterPro" id="IPR038969">
    <property type="entry name" value="FEN"/>
</dbReference>
<keyword evidence="3 8" id="KW-0269">Exonuclease</keyword>
<dbReference type="Gene3D" id="1.10.150.20">
    <property type="entry name" value="5' to 3' exonuclease, C-terminal subdomain"/>
    <property type="match status" value="1"/>
</dbReference>
<dbReference type="Proteomes" id="UP000181980">
    <property type="component" value="Unassembled WGS sequence"/>
</dbReference>